<proteinExistence type="predicted"/>
<dbReference type="SUPFAM" id="SSF90112">
    <property type="entry name" value="Neurotransmitter-gated ion-channel transmembrane pore"/>
    <property type="match status" value="1"/>
</dbReference>
<accession>A0A3P7TA72</accession>
<feature type="signal peptide" evidence="3">
    <location>
        <begin position="1"/>
        <end position="17"/>
    </location>
</feature>
<evidence type="ECO:0000256" key="3">
    <source>
        <dbReference type="SAM" id="SignalP"/>
    </source>
</evidence>
<keyword evidence="3" id="KW-0732">Signal</keyword>
<evidence type="ECO:0000313" key="5">
    <source>
        <dbReference type="Proteomes" id="UP000050761"/>
    </source>
</evidence>
<evidence type="ECO:0000256" key="2">
    <source>
        <dbReference type="SAM" id="Phobius"/>
    </source>
</evidence>
<reference evidence="6" key="2">
    <citation type="submission" date="2019-09" db="UniProtKB">
        <authorList>
            <consortium name="WormBaseParasite"/>
        </authorList>
    </citation>
    <scope>IDENTIFICATION</scope>
</reference>
<sequence>MALTNIMSLTFILGILATVLPKTEELPKIAIYVVINLSIMVAALLIVLLLPYLKRLPILASQSDDDIKGEKRKRIRGRTYATVNLGFFVLLENMESIDLDREVEKMLALENANDNRFATLQSQMSTLMEQVRALKKQAAEAVERLDQIPRDYDDSPANPTIIVLPLAFLRAVKDLEETDKAKVMVYTALDGLACQLNQCPITAAIMLVWPHVMPSSHHISHFMRALERHLQCGGTLDMYPPPYEERRSEAWKYVPKSWKS</sequence>
<dbReference type="EMBL" id="UZAH01000195">
    <property type="protein sequence ID" value="VDO18690.1"/>
    <property type="molecule type" value="Genomic_DNA"/>
</dbReference>
<evidence type="ECO:0000313" key="4">
    <source>
        <dbReference type="EMBL" id="VDO18690.1"/>
    </source>
</evidence>
<keyword evidence="1" id="KW-0175">Coiled coil</keyword>
<evidence type="ECO:0000256" key="1">
    <source>
        <dbReference type="SAM" id="Coils"/>
    </source>
</evidence>
<keyword evidence="2" id="KW-1133">Transmembrane helix</keyword>
<name>A0A3P7TA72_HELPZ</name>
<keyword evidence="2" id="KW-0472">Membrane</keyword>
<evidence type="ECO:0000313" key="6">
    <source>
        <dbReference type="WBParaSite" id="HPBE_0000030601-mRNA-1"/>
    </source>
</evidence>
<organism evidence="4">
    <name type="scientific">Heligmosomoides polygyrus</name>
    <name type="common">Parasitic roundworm</name>
    <dbReference type="NCBI Taxonomy" id="6339"/>
    <lineage>
        <taxon>Eukaryota</taxon>
        <taxon>Metazoa</taxon>
        <taxon>Ecdysozoa</taxon>
        <taxon>Nematoda</taxon>
        <taxon>Chromadorea</taxon>
        <taxon>Rhabditida</taxon>
        <taxon>Rhabditina</taxon>
        <taxon>Rhabditomorpha</taxon>
        <taxon>Strongyloidea</taxon>
        <taxon>Heligmosomidae</taxon>
        <taxon>Heligmosomoides</taxon>
    </lineage>
</organism>
<keyword evidence="2" id="KW-0812">Transmembrane</keyword>
<protein>
    <submittedName>
        <fullName evidence="6">CNNM transmembrane domain-containing protein</fullName>
    </submittedName>
</protein>
<dbReference type="InterPro" id="IPR036719">
    <property type="entry name" value="Neuro-gated_channel_TM_sf"/>
</dbReference>
<feature type="coiled-coil region" evidence="1">
    <location>
        <begin position="117"/>
        <end position="148"/>
    </location>
</feature>
<dbReference type="GO" id="GO:0006811">
    <property type="term" value="P:monoatomic ion transport"/>
    <property type="evidence" value="ECO:0007669"/>
    <property type="project" value="InterPro"/>
</dbReference>
<dbReference type="OrthoDB" id="5840577at2759"/>
<gene>
    <name evidence="4" type="ORF">HPBE_LOCUS308</name>
</gene>
<dbReference type="Gene3D" id="1.20.58.390">
    <property type="entry name" value="Neurotransmitter-gated ion-channel transmembrane domain"/>
    <property type="match status" value="1"/>
</dbReference>
<dbReference type="WBParaSite" id="HPBE_0000030601-mRNA-1">
    <property type="protein sequence ID" value="HPBE_0000030601-mRNA-1"/>
    <property type="gene ID" value="HPBE_0000030601"/>
</dbReference>
<feature type="chain" id="PRO_5044596455" evidence="3">
    <location>
        <begin position="18"/>
        <end position="260"/>
    </location>
</feature>
<feature type="transmembrane region" description="Helical" evidence="2">
    <location>
        <begin position="31"/>
        <end position="53"/>
    </location>
</feature>
<dbReference type="GO" id="GO:0016020">
    <property type="term" value="C:membrane"/>
    <property type="evidence" value="ECO:0007669"/>
    <property type="project" value="InterPro"/>
</dbReference>
<keyword evidence="5" id="KW-1185">Reference proteome</keyword>
<reference evidence="4 5" key="1">
    <citation type="submission" date="2018-11" db="EMBL/GenBank/DDBJ databases">
        <authorList>
            <consortium name="Pathogen Informatics"/>
        </authorList>
    </citation>
    <scope>NUCLEOTIDE SEQUENCE [LARGE SCALE GENOMIC DNA]</scope>
</reference>
<dbReference type="InterPro" id="IPR038050">
    <property type="entry name" value="Neuro_actylchol_rec"/>
</dbReference>
<dbReference type="AlphaFoldDB" id="A0A3P7TA72"/>
<dbReference type="Proteomes" id="UP000050761">
    <property type="component" value="Unassembled WGS sequence"/>
</dbReference>